<dbReference type="Proteomes" id="UP000028721">
    <property type="component" value="Unassembled WGS sequence"/>
</dbReference>
<accession>A0ABR4UA19</accession>
<gene>
    <name evidence="1" type="ORF">CR62_23855</name>
</gene>
<sequence>MCQLTEITQVIKSNAEKPSGWKFDPKTTFGRYYMQALELTVGELKEQLFDLLDPEVFYTKWTLRVSAALVIQERKATNTK</sequence>
<keyword evidence="2" id="KW-1185">Reference proteome</keyword>
<evidence type="ECO:0000313" key="1">
    <source>
        <dbReference type="EMBL" id="KFB88881.1"/>
    </source>
</evidence>
<dbReference type="EMBL" id="JGVP01000009">
    <property type="protein sequence ID" value="KFB88881.1"/>
    <property type="molecule type" value="Genomic_DNA"/>
</dbReference>
<proteinExistence type="predicted"/>
<name>A0ABR4UA19_9GAMM</name>
<organism evidence="1 2">
    <name type="scientific">Serratia grimesii</name>
    <dbReference type="NCBI Taxonomy" id="82995"/>
    <lineage>
        <taxon>Bacteria</taxon>
        <taxon>Pseudomonadati</taxon>
        <taxon>Pseudomonadota</taxon>
        <taxon>Gammaproteobacteria</taxon>
        <taxon>Enterobacterales</taxon>
        <taxon>Yersiniaceae</taxon>
        <taxon>Serratia</taxon>
    </lineage>
</organism>
<evidence type="ECO:0000313" key="2">
    <source>
        <dbReference type="Proteomes" id="UP000028721"/>
    </source>
</evidence>
<protein>
    <submittedName>
        <fullName evidence="1">Uncharacterized protein</fullName>
    </submittedName>
</protein>
<comment type="caution">
    <text evidence="1">The sequence shown here is derived from an EMBL/GenBank/DDBJ whole genome shotgun (WGS) entry which is preliminary data.</text>
</comment>
<reference evidence="1 2" key="1">
    <citation type="submission" date="2014-03" db="EMBL/GenBank/DDBJ databases">
        <title>Draft genome sequence of the Serratia grimesii strain a2.</title>
        <authorList>
            <person name="Toymentseva A."/>
            <person name="Kazakov S."/>
            <person name="Giliazeva A."/>
            <person name="Ismagilova R."/>
            <person name="Shah R."/>
            <person name="Sharipova M."/>
            <person name="Khaitlina S."/>
            <person name="Mardanova A."/>
        </authorList>
    </citation>
    <scope>NUCLEOTIDE SEQUENCE [LARGE SCALE GENOMIC DNA]</scope>
    <source>
        <strain evidence="1 2">A2</strain>
    </source>
</reference>